<dbReference type="EMBL" id="CP017686">
    <property type="protein sequence ID" value="AYQ55305.1"/>
    <property type="molecule type" value="Genomic_DNA"/>
</dbReference>
<sequence>MVTITADAEKFIDELLEKNQKTGWGIKVYLSGYACSGPQFGMSFQEKAAEGEKVDNSASSFAMFYDEETEKALQDCVIEFVDDPNFGTGLSIRNPNFNGCASCGGGCGSY</sequence>
<accession>A0A3G3IHI4</accession>
<dbReference type="Gene3D" id="2.60.300.12">
    <property type="entry name" value="HesB-like domain"/>
    <property type="match status" value="1"/>
</dbReference>
<dbReference type="OMA" id="YACSGPQ"/>
<dbReference type="RefSeq" id="WP_015505058.1">
    <property type="nucleotide sequence ID" value="NZ_CAYARL010000026.1"/>
</dbReference>
<dbReference type="AlphaFoldDB" id="A0A3G3IHI4"/>
<protein>
    <submittedName>
        <fullName evidence="1">Fe-S cluster assembly protein HesB</fullName>
    </submittedName>
</protein>
<dbReference type="InterPro" id="IPR035903">
    <property type="entry name" value="HesB-like_dom_sf"/>
</dbReference>
<gene>
    <name evidence="1" type="ORF">BKD89_05770</name>
</gene>
<dbReference type="SUPFAM" id="SSF89360">
    <property type="entry name" value="HesB-like domain"/>
    <property type="match status" value="1"/>
</dbReference>
<evidence type="ECO:0000313" key="2">
    <source>
        <dbReference type="Proteomes" id="UP000273278"/>
    </source>
</evidence>
<reference evidence="1 2" key="1">
    <citation type="submission" date="2016-10" db="EMBL/GenBank/DDBJ databases">
        <title>Complete genome of the TMA-utilizing, human hosted archaeon Methanomethylophilus alvus Gen. nov, sp. nov., strain Mx-05, derived from a pure culture.</title>
        <authorList>
            <person name="Brugere J.-F."/>
            <person name="Ben Hania W."/>
            <person name="Chaudhary P.P."/>
            <person name="Gaci N."/>
            <person name="Borrel G."/>
            <person name="Cao Van Tuat L."/>
            <person name="Fardeau M.-L."/>
            <person name="Harris H.M.B."/>
            <person name="O'Toole P.W."/>
            <person name="Ollivier B."/>
        </authorList>
    </citation>
    <scope>NUCLEOTIDE SEQUENCE [LARGE SCALE GENOMIC DNA]</scope>
    <source>
        <strain evidence="1 2">Mx-05</strain>
    </source>
</reference>
<dbReference type="GeneID" id="41321951"/>
<proteinExistence type="predicted"/>
<evidence type="ECO:0000313" key="1">
    <source>
        <dbReference type="EMBL" id="AYQ55305.1"/>
    </source>
</evidence>
<name>A0A3G3IHI4_9ARCH</name>
<organism evidence="1 2">
    <name type="scientific">Methanomethylophilus alvi</name>
    <dbReference type="NCBI Taxonomy" id="1291540"/>
    <lineage>
        <taxon>Archaea</taxon>
        <taxon>Methanobacteriati</taxon>
        <taxon>Thermoplasmatota</taxon>
        <taxon>Thermoplasmata</taxon>
        <taxon>Methanomassiliicoccales</taxon>
        <taxon>Methanomethylophilaceae</taxon>
        <taxon>Methanomethylophilus</taxon>
    </lineage>
</organism>
<dbReference type="Proteomes" id="UP000273278">
    <property type="component" value="Chromosome"/>
</dbReference>